<keyword evidence="3" id="KW-1185">Reference proteome</keyword>
<accession>A0A9Q1ISC7</accession>
<dbReference type="Proteomes" id="UP001152622">
    <property type="component" value="Chromosome 9"/>
</dbReference>
<sequence>MLSSRALWKNFLTDPRARRPEKCTRACLNNEIICTSVEAVSPGDLPGPAHCPSPGDGEVVSRGATADCGRGTSRKRRTCERAPVHSAVNDTLNNRRGRNCCESLGCKSDGNTEAVRRERAVNGHARRHGDGAR</sequence>
<feature type="region of interest" description="Disordered" evidence="1">
    <location>
        <begin position="45"/>
        <end position="72"/>
    </location>
</feature>
<dbReference type="EMBL" id="JAINUF010000009">
    <property type="protein sequence ID" value="KAJ8350495.1"/>
    <property type="molecule type" value="Genomic_DNA"/>
</dbReference>
<evidence type="ECO:0000256" key="1">
    <source>
        <dbReference type="SAM" id="MobiDB-lite"/>
    </source>
</evidence>
<name>A0A9Q1ISC7_SYNKA</name>
<comment type="caution">
    <text evidence="2">The sequence shown here is derived from an EMBL/GenBank/DDBJ whole genome shotgun (WGS) entry which is preliminary data.</text>
</comment>
<evidence type="ECO:0000313" key="2">
    <source>
        <dbReference type="EMBL" id="KAJ8350495.1"/>
    </source>
</evidence>
<organism evidence="2 3">
    <name type="scientific">Synaphobranchus kaupii</name>
    <name type="common">Kaup's arrowtooth eel</name>
    <dbReference type="NCBI Taxonomy" id="118154"/>
    <lineage>
        <taxon>Eukaryota</taxon>
        <taxon>Metazoa</taxon>
        <taxon>Chordata</taxon>
        <taxon>Craniata</taxon>
        <taxon>Vertebrata</taxon>
        <taxon>Euteleostomi</taxon>
        <taxon>Actinopterygii</taxon>
        <taxon>Neopterygii</taxon>
        <taxon>Teleostei</taxon>
        <taxon>Anguilliformes</taxon>
        <taxon>Synaphobranchidae</taxon>
        <taxon>Synaphobranchus</taxon>
    </lineage>
</organism>
<proteinExistence type="predicted"/>
<gene>
    <name evidence="2" type="ORF">SKAU_G00256250</name>
</gene>
<dbReference type="AlphaFoldDB" id="A0A9Q1ISC7"/>
<evidence type="ECO:0000313" key="3">
    <source>
        <dbReference type="Proteomes" id="UP001152622"/>
    </source>
</evidence>
<reference evidence="2" key="1">
    <citation type="journal article" date="2023" name="Science">
        <title>Genome structures resolve the early diversification of teleost fishes.</title>
        <authorList>
            <person name="Parey E."/>
            <person name="Louis A."/>
            <person name="Montfort J."/>
            <person name="Bouchez O."/>
            <person name="Roques C."/>
            <person name="Iampietro C."/>
            <person name="Lluch J."/>
            <person name="Castinel A."/>
            <person name="Donnadieu C."/>
            <person name="Desvignes T."/>
            <person name="Floi Bucao C."/>
            <person name="Jouanno E."/>
            <person name="Wen M."/>
            <person name="Mejri S."/>
            <person name="Dirks R."/>
            <person name="Jansen H."/>
            <person name="Henkel C."/>
            <person name="Chen W.J."/>
            <person name="Zahm M."/>
            <person name="Cabau C."/>
            <person name="Klopp C."/>
            <person name="Thompson A.W."/>
            <person name="Robinson-Rechavi M."/>
            <person name="Braasch I."/>
            <person name="Lecointre G."/>
            <person name="Bobe J."/>
            <person name="Postlethwait J.H."/>
            <person name="Berthelot C."/>
            <person name="Roest Crollius H."/>
            <person name="Guiguen Y."/>
        </authorList>
    </citation>
    <scope>NUCLEOTIDE SEQUENCE</scope>
    <source>
        <strain evidence="2">WJC10195</strain>
    </source>
</reference>
<protein>
    <submittedName>
        <fullName evidence="2">Uncharacterized protein</fullName>
    </submittedName>
</protein>